<feature type="region of interest" description="Disordered" evidence="1">
    <location>
        <begin position="50"/>
        <end position="69"/>
    </location>
</feature>
<name>A0A0B1TNI8_OESDE</name>
<reference evidence="2 3" key="1">
    <citation type="submission" date="2014-03" db="EMBL/GenBank/DDBJ databases">
        <title>Draft genome of the hookworm Oesophagostomum dentatum.</title>
        <authorList>
            <person name="Mitreva M."/>
        </authorList>
    </citation>
    <scope>NUCLEOTIDE SEQUENCE [LARGE SCALE GENOMIC DNA]</scope>
    <source>
        <strain evidence="2 3">OD-Hann</strain>
    </source>
</reference>
<organism evidence="2 3">
    <name type="scientific">Oesophagostomum dentatum</name>
    <name type="common">Nodular worm</name>
    <dbReference type="NCBI Taxonomy" id="61180"/>
    <lineage>
        <taxon>Eukaryota</taxon>
        <taxon>Metazoa</taxon>
        <taxon>Ecdysozoa</taxon>
        <taxon>Nematoda</taxon>
        <taxon>Chromadorea</taxon>
        <taxon>Rhabditida</taxon>
        <taxon>Rhabditina</taxon>
        <taxon>Rhabditomorpha</taxon>
        <taxon>Strongyloidea</taxon>
        <taxon>Strongylidae</taxon>
        <taxon>Oesophagostomum</taxon>
    </lineage>
</organism>
<dbReference type="OrthoDB" id="5824236at2759"/>
<accession>A0A0B1TNI8</accession>
<keyword evidence="3" id="KW-1185">Reference proteome</keyword>
<evidence type="ECO:0000313" key="3">
    <source>
        <dbReference type="Proteomes" id="UP000053660"/>
    </source>
</evidence>
<protein>
    <submittedName>
        <fullName evidence="2">Uncharacterized protein</fullName>
    </submittedName>
</protein>
<evidence type="ECO:0000256" key="1">
    <source>
        <dbReference type="SAM" id="MobiDB-lite"/>
    </source>
</evidence>
<feature type="compositionally biased region" description="Pro residues" evidence="1">
    <location>
        <begin position="95"/>
        <end position="105"/>
    </location>
</feature>
<dbReference type="EMBL" id="KN549270">
    <property type="protein sequence ID" value="KHJ98829.1"/>
    <property type="molecule type" value="Genomic_DNA"/>
</dbReference>
<proteinExistence type="predicted"/>
<sequence>MPPRLWVQVELGHPSLNRIVSGLFRVNEALKTPNASCGDLQGLHRSEDISTNSLTSFPQGSNLRKSSSAADWNTAANISRTSQDMAVVGSSASPTQPPPLNPLPIRPRSEHHEESLLRGIFHRGFLSKPGIHSDEENHRYLMTLDR</sequence>
<evidence type="ECO:0000313" key="2">
    <source>
        <dbReference type="EMBL" id="KHJ98829.1"/>
    </source>
</evidence>
<dbReference type="AlphaFoldDB" id="A0A0B1TNI8"/>
<feature type="region of interest" description="Disordered" evidence="1">
    <location>
        <begin position="81"/>
        <end position="107"/>
    </location>
</feature>
<gene>
    <name evidence="2" type="ORF">OESDEN_01185</name>
</gene>
<dbReference type="Proteomes" id="UP000053660">
    <property type="component" value="Unassembled WGS sequence"/>
</dbReference>